<keyword evidence="3" id="KW-0378">Hydrolase</keyword>
<dbReference type="InterPro" id="IPR019388">
    <property type="entry name" value="FIT"/>
</dbReference>
<dbReference type="PANTHER" id="PTHR23129">
    <property type="entry name" value="ACYL-COENZYME A DIPHOSPHATASE FITM2"/>
    <property type="match status" value="1"/>
</dbReference>
<dbReference type="Proteomes" id="UP000301737">
    <property type="component" value="Unassembled WGS sequence"/>
</dbReference>
<evidence type="ECO:0000256" key="4">
    <source>
        <dbReference type="ARBA" id="ARBA00022824"/>
    </source>
</evidence>
<name>A0A4C2E3B6_9SACH</name>
<evidence type="ECO:0000256" key="7">
    <source>
        <dbReference type="ARBA" id="ARBA00023136"/>
    </source>
</evidence>
<evidence type="ECO:0000256" key="1">
    <source>
        <dbReference type="ARBA" id="ARBA00004477"/>
    </source>
</evidence>
<evidence type="ECO:0000313" key="9">
    <source>
        <dbReference type="Proteomes" id="UP000301737"/>
    </source>
</evidence>
<keyword evidence="2" id="KW-0812">Transmembrane</keyword>
<keyword evidence="4" id="KW-0256">Endoplasmic reticulum</keyword>
<sequence length="226" mass="25309">MDLIFVATGGLCRFDVLDTHGNLNLGFQDSNSRRARSLLKIHSVLQRFQSTTQDESKSRLVLHTLVKLGQLMGISNGRPGLTDTRVLPSEINIFIHDSIKSVKNIGSSAACRATGGHWKGGHDPSGHIFLNTLMIMFLLGELDFFAPLAWSKLSDKGCRPLSYFITLFNNSPLRNIMQRSPQTIGEILWAMVFLPAWKCIRDLIRFVSVSVRYLAWENPVLLLIGI</sequence>
<evidence type="ECO:0000256" key="3">
    <source>
        <dbReference type="ARBA" id="ARBA00022801"/>
    </source>
</evidence>
<comment type="caution">
    <text evidence="8">The sequence shown here is derived from an EMBL/GenBank/DDBJ whole genome shotgun (WGS) entry which is preliminary data.</text>
</comment>
<protein>
    <submittedName>
        <fullName evidence="8">Uncharacterized protein</fullName>
    </submittedName>
</protein>
<dbReference type="GO" id="GO:0034389">
    <property type="term" value="P:lipid droplet organization"/>
    <property type="evidence" value="ECO:0007669"/>
    <property type="project" value="TreeGrafter"/>
</dbReference>
<keyword evidence="5" id="KW-1133">Transmembrane helix</keyword>
<gene>
    <name evidence="8" type="ORF">ZYGM_003979</name>
</gene>
<evidence type="ECO:0000256" key="2">
    <source>
        <dbReference type="ARBA" id="ARBA00022692"/>
    </source>
</evidence>
<evidence type="ECO:0000256" key="6">
    <source>
        <dbReference type="ARBA" id="ARBA00023098"/>
    </source>
</evidence>
<keyword evidence="9" id="KW-1185">Reference proteome</keyword>
<keyword evidence="7" id="KW-0472">Membrane</keyword>
<organism evidence="8 9">
    <name type="scientific">Zygosaccharomyces mellis</name>
    <dbReference type="NCBI Taxonomy" id="42258"/>
    <lineage>
        <taxon>Eukaryota</taxon>
        <taxon>Fungi</taxon>
        <taxon>Dikarya</taxon>
        <taxon>Ascomycota</taxon>
        <taxon>Saccharomycotina</taxon>
        <taxon>Saccharomycetes</taxon>
        <taxon>Saccharomycetales</taxon>
        <taxon>Saccharomycetaceae</taxon>
        <taxon>Zygosaccharomyces</taxon>
    </lineage>
</organism>
<reference evidence="8 9" key="1">
    <citation type="submission" date="2019-01" db="EMBL/GenBank/DDBJ databases">
        <title>Draft Genome Sequencing of Zygosaccharomyces mellis Ca-7.</title>
        <authorList>
            <person name="Shiwa Y."/>
            <person name="Kanesaki Y."/>
            <person name="Ishige T."/>
            <person name="Mura K."/>
            <person name="Hori T."/>
            <person name="Tamura T."/>
        </authorList>
    </citation>
    <scope>NUCLEOTIDE SEQUENCE [LARGE SCALE GENOMIC DNA]</scope>
    <source>
        <strain evidence="8 9">Ca-7</strain>
    </source>
</reference>
<accession>A0A4C2E3B6</accession>
<dbReference type="Pfam" id="PF10261">
    <property type="entry name" value="FIT"/>
    <property type="match status" value="1"/>
</dbReference>
<evidence type="ECO:0000313" key="8">
    <source>
        <dbReference type="EMBL" id="GCE98253.1"/>
    </source>
</evidence>
<dbReference type="OrthoDB" id="5579088at2759"/>
<dbReference type="PANTHER" id="PTHR23129:SF0">
    <property type="entry name" value="ACYL-COENZYME A DIPHOSPHATASE FITM2"/>
    <property type="match status" value="1"/>
</dbReference>
<comment type="subcellular location">
    <subcellularLocation>
        <location evidence="1">Endoplasmic reticulum membrane</location>
        <topology evidence="1">Multi-pass membrane protein</topology>
    </subcellularLocation>
</comment>
<dbReference type="AlphaFoldDB" id="A0A4C2E3B6"/>
<proteinExistence type="predicted"/>
<dbReference type="EMBL" id="BIMX01000004">
    <property type="protein sequence ID" value="GCE98253.1"/>
    <property type="molecule type" value="Genomic_DNA"/>
</dbReference>
<dbReference type="GO" id="GO:0010945">
    <property type="term" value="F:coenzyme A diphosphatase activity"/>
    <property type="evidence" value="ECO:0007669"/>
    <property type="project" value="InterPro"/>
</dbReference>
<dbReference type="GO" id="GO:0019915">
    <property type="term" value="P:lipid storage"/>
    <property type="evidence" value="ECO:0007669"/>
    <property type="project" value="InterPro"/>
</dbReference>
<dbReference type="GO" id="GO:0008654">
    <property type="term" value="P:phospholipid biosynthetic process"/>
    <property type="evidence" value="ECO:0007669"/>
    <property type="project" value="TreeGrafter"/>
</dbReference>
<dbReference type="GO" id="GO:0005789">
    <property type="term" value="C:endoplasmic reticulum membrane"/>
    <property type="evidence" value="ECO:0007669"/>
    <property type="project" value="UniProtKB-SubCell"/>
</dbReference>
<keyword evidence="6" id="KW-0443">Lipid metabolism</keyword>
<evidence type="ECO:0000256" key="5">
    <source>
        <dbReference type="ARBA" id="ARBA00022989"/>
    </source>
</evidence>